<reference evidence="3" key="2">
    <citation type="journal article" date="2021" name="PeerJ">
        <title>Extensive microbial diversity within the chicken gut microbiome revealed by metagenomics and culture.</title>
        <authorList>
            <person name="Gilroy R."/>
            <person name="Ravi A."/>
            <person name="Getino M."/>
            <person name="Pursley I."/>
            <person name="Horton D.L."/>
            <person name="Alikhan N.F."/>
            <person name="Baker D."/>
            <person name="Gharbi K."/>
            <person name="Hall N."/>
            <person name="Watson M."/>
            <person name="Adriaenssens E.M."/>
            <person name="Foster-Nyarko E."/>
            <person name="Jarju S."/>
            <person name="Secka A."/>
            <person name="Antonio M."/>
            <person name="Oren A."/>
            <person name="Chaudhuri R.R."/>
            <person name="La Ragione R."/>
            <person name="Hildebrand F."/>
            <person name="Pallen M.J."/>
        </authorList>
    </citation>
    <scope>NUCLEOTIDE SEQUENCE</scope>
    <source>
        <strain evidence="3">ChiSjej1B19-7085</strain>
    </source>
</reference>
<reference evidence="3" key="1">
    <citation type="submission" date="2020-10" db="EMBL/GenBank/DDBJ databases">
        <authorList>
            <person name="Gilroy R."/>
        </authorList>
    </citation>
    <scope>NUCLEOTIDE SEQUENCE</scope>
    <source>
        <strain evidence="3">ChiSjej1B19-7085</strain>
    </source>
</reference>
<feature type="domain" description="LarA-like N-terminal" evidence="1">
    <location>
        <begin position="7"/>
        <end position="210"/>
    </location>
</feature>
<proteinExistence type="predicted"/>
<sequence>MQILLPYGDGFLEGELPDSRVSGIVRSHLDEYRPALSQEELVEQALRAPIGSPALRDLAAGAQKIVIIASDHTRPVPSKFLIPPMLREIRAGNPQADITILIATGCHRGTTQAELRRKFGDEICDREKIVVHDCDDSENLVSLGTLPSGGELIIDRLAAEADLLVSEGFIEPHFFAGFSGGRKSVLPGIAARKTVYANHCSKFIADDHARYGVLEGNPIHRDMIFAARAAKLRFILNVVINSAHEIIGAFAGDCNEAHLAGAEFLSSLCHAEPIESDIVVTSNNGYPLDQNIYQAVKSMATAEMTCRQNGVIIVAARCEDGHGGQGFFDTFRNEPSSRAILDRILLVPQDATEADQWQSQIFARILCRNTVILISEAEESMVRALHMLPARSLEEALRLADSVLGHSHGTITVVPEGMSCLFAD</sequence>
<feature type="domain" description="Lactate racemase C-terminal" evidence="2">
    <location>
        <begin position="273"/>
        <end position="420"/>
    </location>
</feature>
<dbReference type="Gene3D" id="3.90.226.30">
    <property type="match status" value="1"/>
</dbReference>
<dbReference type="EMBL" id="DVHF01000102">
    <property type="protein sequence ID" value="HIR57772.1"/>
    <property type="molecule type" value="Genomic_DNA"/>
</dbReference>
<dbReference type="Pfam" id="PF21113">
    <property type="entry name" value="LarA_C"/>
    <property type="match status" value="1"/>
</dbReference>
<dbReference type="InterPro" id="IPR043166">
    <property type="entry name" value="LarA-like_C"/>
</dbReference>
<comment type="caution">
    <text evidence="3">The sequence shown here is derived from an EMBL/GenBank/DDBJ whole genome shotgun (WGS) entry which is preliminary data.</text>
</comment>
<dbReference type="PANTHER" id="PTHR33171">
    <property type="entry name" value="LAR_N DOMAIN-CONTAINING PROTEIN"/>
    <property type="match status" value="1"/>
</dbReference>
<name>A0A9D1J1T4_9FIRM</name>
<dbReference type="InterPro" id="IPR048068">
    <property type="entry name" value="LarA-like"/>
</dbReference>
<dbReference type="InterPro" id="IPR048520">
    <property type="entry name" value="LarA_C"/>
</dbReference>
<dbReference type="Proteomes" id="UP000886785">
    <property type="component" value="Unassembled WGS sequence"/>
</dbReference>
<dbReference type="Gene3D" id="3.40.50.11440">
    <property type="match status" value="1"/>
</dbReference>
<gene>
    <name evidence="3" type="primary">larA</name>
    <name evidence="3" type="ORF">IAA54_08880</name>
</gene>
<evidence type="ECO:0000313" key="4">
    <source>
        <dbReference type="Proteomes" id="UP000886785"/>
    </source>
</evidence>
<dbReference type="PANTHER" id="PTHR33171:SF17">
    <property type="entry name" value="LARA-LIKE N-TERMINAL DOMAIN-CONTAINING PROTEIN"/>
    <property type="match status" value="1"/>
</dbReference>
<protein>
    <submittedName>
        <fullName evidence="3">Nickel-dependent lactate racemase</fullName>
    </submittedName>
</protein>
<dbReference type="InterPro" id="IPR018657">
    <property type="entry name" value="LarA-like_N"/>
</dbReference>
<evidence type="ECO:0000259" key="1">
    <source>
        <dbReference type="Pfam" id="PF09861"/>
    </source>
</evidence>
<evidence type="ECO:0000313" key="3">
    <source>
        <dbReference type="EMBL" id="HIR57772.1"/>
    </source>
</evidence>
<dbReference type="NCBIfam" id="NF033504">
    <property type="entry name" value="Ni_dep_LarA"/>
    <property type="match status" value="1"/>
</dbReference>
<accession>A0A9D1J1T4</accession>
<organism evidence="3 4">
    <name type="scientific">Candidatus Gallacutalibacter pullicola</name>
    <dbReference type="NCBI Taxonomy" id="2840830"/>
    <lineage>
        <taxon>Bacteria</taxon>
        <taxon>Bacillati</taxon>
        <taxon>Bacillota</taxon>
        <taxon>Clostridia</taxon>
        <taxon>Eubacteriales</taxon>
        <taxon>Candidatus Gallacutalibacter</taxon>
    </lineage>
</organism>
<dbReference type="InterPro" id="IPR047926">
    <property type="entry name" value="Ni_dep_LarA"/>
</dbReference>
<dbReference type="AlphaFoldDB" id="A0A9D1J1T4"/>
<dbReference type="GO" id="GO:0050043">
    <property type="term" value="F:lactate racemase activity"/>
    <property type="evidence" value="ECO:0007669"/>
    <property type="project" value="InterPro"/>
</dbReference>
<dbReference type="Pfam" id="PF09861">
    <property type="entry name" value="Lar_N"/>
    <property type="match status" value="1"/>
</dbReference>
<evidence type="ECO:0000259" key="2">
    <source>
        <dbReference type="Pfam" id="PF21113"/>
    </source>
</evidence>